<protein>
    <recommendedName>
        <fullName evidence="2">SLH domain-containing protein</fullName>
    </recommendedName>
</protein>
<evidence type="ECO:0000256" key="1">
    <source>
        <dbReference type="SAM" id="MobiDB-lite"/>
    </source>
</evidence>
<dbReference type="PANTHER" id="PTHR43308:SF5">
    <property type="entry name" value="S-LAYER PROTEIN _ PEPTIDOGLYCAN ENDO-BETA-N-ACETYLGLUCOSAMINIDASE"/>
    <property type="match status" value="1"/>
</dbReference>
<organism evidence="3 4">
    <name type="scientific">Cohnella abietis</name>
    <dbReference type="NCBI Taxonomy" id="2507935"/>
    <lineage>
        <taxon>Bacteria</taxon>
        <taxon>Bacillati</taxon>
        <taxon>Bacillota</taxon>
        <taxon>Bacilli</taxon>
        <taxon>Bacillales</taxon>
        <taxon>Paenibacillaceae</taxon>
        <taxon>Cohnella</taxon>
    </lineage>
</organism>
<keyword evidence="4" id="KW-1185">Reference proteome</keyword>
<dbReference type="KEGG" id="cohn:KCTCHS21_09590"/>
<dbReference type="PROSITE" id="PS51272">
    <property type="entry name" value="SLH"/>
    <property type="match status" value="3"/>
</dbReference>
<evidence type="ECO:0000313" key="4">
    <source>
        <dbReference type="Proteomes" id="UP000289856"/>
    </source>
</evidence>
<dbReference type="Gene3D" id="3.20.20.80">
    <property type="entry name" value="Glycosidases"/>
    <property type="match status" value="1"/>
</dbReference>
<proteinExistence type="predicted"/>
<reference evidence="3 4" key="1">
    <citation type="submission" date="2019-01" db="EMBL/GenBank/DDBJ databases">
        <title>Complete genome sequence of Cohnella hallensis HS21 isolated from Korean fir (Abies koreana) rhizospheric soil.</title>
        <authorList>
            <person name="Jiang L."/>
            <person name="Kang S.W."/>
            <person name="Kim S."/>
            <person name="Jung J."/>
            <person name="Kim C.Y."/>
            <person name="Kim D.H."/>
            <person name="Kim S.W."/>
            <person name="Lee J."/>
        </authorList>
    </citation>
    <scope>NUCLEOTIDE SEQUENCE [LARGE SCALE GENOMIC DNA]</scope>
    <source>
        <strain evidence="3 4">HS21</strain>
    </source>
</reference>
<dbReference type="InterPro" id="IPR051465">
    <property type="entry name" value="Cell_Envelope_Struct_Comp"/>
</dbReference>
<feature type="domain" description="SLH" evidence="2">
    <location>
        <begin position="1589"/>
        <end position="1652"/>
    </location>
</feature>
<feature type="region of interest" description="Disordered" evidence="1">
    <location>
        <begin position="1331"/>
        <end position="1354"/>
    </location>
</feature>
<dbReference type="OrthoDB" id="2479466at2"/>
<sequence length="1707" mass="187581">MSNKRVKALKKSLTGFIVLLLLLSSFPISSYGETSSENAINDVSGEAESYLWTEGENYAAAQGGYHTAGNLQASGGEYLLLQTNTPNTSATAQYQVDIPETGDYDIWVLATGMSPWMSAWSWKLDSGSYTAPPVVTENSIFGAEGMPFYWHKLSSTELTQGQHNLEFLTNAPRVGGAGGTDGLYNQGIDAITFVPVGWGWQPNGLNKPVAPAVPETPAADAYLWTEGENYHSSQGGYRTSGNLQASEGTYLLLQTNKPNTSATVQYQVTIPETGSYDIWVLATGMSIWMSSWSWKLDEGSYLAPPVVTENALFAAEGMPFYWHKLSSTELTQGKHNIGFLTNTPRQGAPDGLYNQGIDAIAVVPVGWGWKPNGISKPFNKAAVKFEYVSGTLDKTIVNREEQVNVTVINKAVEEIKGSLSFFVELVYNGEVVSRAAREFTKKSWAAGEEYAESIQLTVPFNAPKGANEIRTGIVDVQYNNATNGEGSLKVDNINIEQEEENTSKPELSAAIFDLQVQSTQGSTRSFEGHATYQLNQAVDFNTTGYLSFYQGDVLWHVAELTALNTSTLQAGVAAEVQFSFELPVGMPAGSYAVKLGLHKLNAEQDLPKQVTVAAAVNPTNTKYKPLSHGTYLDRKLGQSHMWYANQSHTMIWDGKPFVPIGGMFTSDYLLFYSKSDPAANKANWEKDVEVLQYMKAHGAMDMYINTAVMEVPAWAWQQMLDYLEEEGFTYGLQVQGAQGLMLSAYMPRAYDAAGVLKVENVVGSGEVTLTVPTFQIPGYVDTMSALYTVINPVTGEVIQSGEGEVRKVDAATLELHANVSLQGTGSTPYTVYFTPKVKYSGHTLRNIWDAGDSIINSMVDTLSKVKLGPNFRLFVDPVTNESGIYNGDEGFLFDSPIYSVQFVAWLKKKYPTLNALNQAWKMSTPVESYEVAARLIPIVRGEGTATWNNQLYLVDKEHPESTYTADAHRGILWDDFVDFREGSYNEYLMKFSDAITSVVDVPVVFKHVGTPRKYFVNDKQSGGFAGIGGEIYGDNEYRVREVSGYTFSLVEQSAQTLWFLTTETQLDENMDRKYLSGEKGYPDKETMFNHFDLLLDTGSKGIYDFLFNCDYFTSCQESYAYYTAKPVQFDWLKEYKDGILTPESIDHIESYKPEPYYVYPAGESWWMLNRRNIVLEGDDYRGTAVLQTFDNKWVLPTFDPGASTNVMVVNLEDDPATTLYGPGLLAQGSLKDGKRNIVYMGYRKNLGDLPEIDQYFTNEYTELEDGTKVQVLNPNATSTTKVLYSTTDGKAWGIRDGKLWIITDPDWMIEATVNVPKRQIKYLNELDFSTDSGNGNGNENGNGNGNGQSSGNTATSVVTVENGKAIAKLGKDQSLLSVPFASIGELPLQVQAGSVIVNVDRELLKTWNNQVGNEVGTAIEVLIKPVSEAGDRISTQGAATQITIAGQVYEISIKLKKADGSAIEITQVTGGVEITLPYDANGVDAELLGIYYYNEKTKLWEYVGGKVNSPAKTLTVKLQHLSKYAVVEYNKTFSDMLATHWASRIVKVLSAKHIVNGVSDQLFQPAGETTRAEFVSLLVRALNLEVTVDEQMFKDVKLDAWYAGSVQAASKAGIVSGISADLFAPNAPITRAEMTVLVARALALKAEAGEMAEFADSKDIPVWATSSVVALKKAGLIDGKGNNLFYPQANATRAEAAKFILGVMNHL</sequence>
<feature type="domain" description="SLH" evidence="2">
    <location>
        <begin position="1654"/>
        <end position="1707"/>
    </location>
</feature>
<dbReference type="Pfam" id="PF00395">
    <property type="entry name" value="SLH"/>
    <property type="match status" value="3"/>
</dbReference>
<dbReference type="Proteomes" id="UP000289856">
    <property type="component" value="Chromosome"/>
</dbReference>
<accession>A0A3T1D0D5</accession>
<name>A0A3T1D0D5_9BACL</name>
<evidence type="ECO:0000259" key="2">
    <source>
        <dbReference type="PROSITE" id="PS51272"/>
    </source>
</evidence>
<dbReference type="EMBL" id="AP019400">
    <property type="protein sequence ID" value="BBI31560.1"/>
    <property type="molecule type" value="Genomic_DNA"/>
</dbReference>
<dbReference type="InterPro" id="IPR001119">
    <property type="entry name" value="SLH_dom"/>
</dbReference>
<dbReference type="RefSeq" id="WP_130605452.1">
    <property type="nucleotide sequence ID" value="NZ_AP019400.1"/>
</dbReference>
<dbReference type="PANTHER" id="PTHR43308">
    <property type="entry name" value="OUTER MEMBRANE PROTEIN ALPHA-RELATED"/>
    <property type="match status" value="1"/>
</dbReference>
<gene>
    <name evidence="3" type="ORF">KCTCHS21_09590</name>
</gene>
<feature type="compositionally biased region" description="Gly residues" evidence="1">
    <location>
        <begin position="1334"/>
        <end position="1348"/>
    </location>
</feature>
<feature type="domain" description="SLH" evidence="2">
    <location>
        <begin position="1529"/>
        <end position="1588"/>
    </location>
</feature>
<evidence type="ECO:0000313" key="3">
    <source>
        <dbReference type="EMBL" id="BBI31560.1"/>
    </source>
</evidence>